<evidence type="ECO:0000313" key="2">
    <source>
        <dbReference type="EMBL" id="PWN26617.1"/>
    </source>
</evidence>
<organism evidence="2 3">
    <name type="scientific">Jaminaea rosea</name>
    <dbReference type="NCBI Taxonomy" id="1569628"/>
    <lineage>
        <taxon>Eukaryota</taxon>
        <taxon>Fungi</taxon>
        <taxon>Dikarya</taxon>
        <taxon>Basidiomycota</taxon>
        <taxon>Ustilaginomycotina</taxon>
        <taxon>Exobasidiomycetes</taxon>
        <taxon>Microstromatales</taxon>
        <taxon>Microstromatales incertae sedis</taxon>
        <taxon>Jaminaea</taxon>
    </lineage>
</organism>
<dbReference type="AlphaFoldDB" id="A0A316UMV8"/>
<keyword evidence="3" id="KW-1185">Reference proteome</keyword>
<evidence type="ECO:0000313" key="3">
    <source>
        <dbReference type="Proteomes" id="UP000245884"/>
    </source>
</evidence>
<dbReference type="Proteomes" id="UP000245884">
    <property type="component" value="Unassembled WGS sequence"/>
</dbReference>
<dbReference type="EMBL" id="KZ819671">
    <property type="protein sequence ID" value="PWN26617.1"/>
    <property type="molecule type" value="Genomic_DNA"/>
</dbReference>
<accession>A0A316UMV8</accession>
<name>A0A316UMV8_9BASI</name>
<protein>
    <recommendedName>
        <fullName evidence="4">Secreted protein</fullName>
    </recommendedName>
</protein>
<gene>
    <name evidence="2" type="ORF">BDZ90DRAFT_261419</name>
</gene>
<dbReference type="GeneID" id="37030195"/>
<sequence length="149" mass="15700">MHFILTALALSAYLVASLVQAEPSTIQLACQSADNAHCMYSPTAAQRMEDPTMSTTTGSVLHTERDGKGVITYLMMDGTTGSMLIFCNDGGSNRFNFSWAHGASSIVGDPYVHGNAKVYFNDMPSRLAGTGETIASSAAGIDATVTCPH</sequence>
<proteinExistence type="predicted"/>
<keyword evidence="1" id="KW-0732">Signal</keyword>
<feature type="chain" id="PRO_5016237187" description="Secreted protein" evidence="1">
    <location>
        <begin position="22"/>
        <end position="149"/>
    </location>
</feature>
<dbReference type="RefSeq" id="XP_025361229.1">
    <property type="nucleotide sequence ID" value="XM_025508372.1"/>
</dbReference>
<reference evidence="2 3" key="1">
    <citation type="journal article" date="2018" name="Mol. Biol. Evol.">
        <title>Broad Genomic Sampling Reveals a Smut Pathogenic Ancestry of the Fungal Clade Ustilaginomycotina.</title>
        <authorList>
            <person name="Kijpornyongpan T."/>
            <person name="Mondo S.J."/>
            <person name="Barry K."/>
            <person name="Sandor L."/>
            <person name="Lee J."/>
            <person name="Lipzen A."/>
            <person name="Pangilinan J."/>
            <person name="LaButti K."/>
            <person name="Hainaut M."/>
            <person name="Henrissat B."/>
            <person name="Grigoriev I.V."/>
            <person name="Spatafora J.W."/>
            <person name="Aime M.C."/>
        </authorList>
    </citation>
    <scope>NUCLEOTIDE SEQUENCE [LARGE SCALE GENOMIC DNA]</scope>
    <source>
        <strain evidence="2 3">MCA 5214</strain>
    </source>
</reference>
<feature type="signal peptide" evidence="1">
    <location>
        <begin position="1"/>
        <end position="21"/>
    </location>
</feature>
<evidence type="ECO:0000256" key="1">
    <source>
        <dbReference type="SAM" id="SignalP"/>
    </source>
</evidence>
<evidence type="ECO:0008006" key="4">
    <source>
        <dbReference type="Google" id="ProtNLM"/>
    </source>
</evidence>